<keyword evidence="2" id="KW-1185">Reference proteome</keyword>
<protein>
    <submittedName>
        <fullName evidence="1">Uncharacterized protein</fullName>
    </submittedName>
</protein>
<comment type="caution">
    <text evidence="1">The sequence shown here is derived from an EMBL/GenBank/DDBJ whole genome shotgun (WGS) entry which is preliminary data.</text>
</comment>
<organism evidence="1 2">
    <name type="scientific">Melastoma candidum</name>
    <dbReference type="NCBI Taxonomy" id="119954"/>
    <lineage>
        <taxon>Eukaryota</taxon>
        <taxon>Viridiplantae</taxon>
        <taxon>Streptophyta</taxon>
        <taxon>Embryophyta</taxon>
        <taxon>Tracheophyta</taxon>
        <taxon>Spermatophyta</taxon>
        <taxon>Magnoliopsida</taxon>
        <taxon>eudicotyledons</taxon>
        <taxon>Gunneridae</taxon>
        <taxon>Pentapetalae</taxon>
        <taxon>rosids</taxon>
        <taxon>malvids</taxon>
        <taxon>Myrtales</taxon>
        <taxon>Melastomataceae</taxon>
        <taxon>Melastomatoideae</taxon>
        <taxon>Melastomateae</taxon>
        <taxon>Melastoma</taxon>
    </lineage>
</organism>
<proteinExistence type="predicted"/>
<name>A0ACB9MRW0_9MYRT</name>
<gene>
    <name evidence="1" type="ORF">MLD38_030445</name>
</gene>
<evidence type="ECO:0000313" key="2">
    <source>
        <dbReference type="Proteomes" id="UP001057402"/>
    </source>
</evidence>
<reference evidence="2" key="1">
    <citation type="journal article" date="2023" name="Front. Plant Sci.">
        <title>Chromosomal-level genome assembly of Melastoma candidum provides insights into trichome evolution.</title>
        <authorList>
            <person name="Zhong Y."/>
            <person name="Wu W."/>
            <person name="Sun C."/>
            <person name="Zou P."/>
            <person name="Liu Y."/>
            <person name="Dai S."/>
            <person name="Zhou R."/>
        </authorList>
    </citation>
    <scope>NUCLEOTIDE SEQUENCE [LARGE SCALE GENOMIC DNA]</scope>
</reference>
<dbReference type="Proteomes" id="UP001057402">
    <property type="component" value="Chromosome 9"/>
</dbReference>
<sequence>MDPRVVSVSVSGESLDHSSSLLVIPSNDLCSRRSEDWYPVYFGVSCAFFALRLVSDQGCSSQEEGNEGRLTEVCDKILRGSAQLLGVLVWKSQKVGSEGEKREIQRKLEAAERALEDLRRVRREDAKANEKVVGIFAAQEQRWLCERRRLQQQVGSLVNDIRVLMKEKDMVVSKLNGKIKELEDSVQSKEKLLEVERGKVAGLEEKLREGEIVVEELQERAKREAQENSSKIWKHKTAFIELVSNQRRIEAELDRALRQVEATKQEFGSVFAQKEESASMVRKLSSELVKMQKDAEQKDKVLSAMLRKSRLDVEEKQMLIKEVKTSKSKKKQSDFEAERFKFMPESKDVVNSLFRNSLKLPNSSRSQRAKNSRSQSNSLLEYDNQDSTEEIGRYSAMYDRCSPEDYKRLDNWAQLEAEKYGKAIDQQHRLEIDAFIEQMRIKDEKLEEFRWRLLSMEIESKRLNSHVETLTKEISQRRLDNTKLEAALISRAEELDVLKERLTSHLNQATKHWQEAEETEAVRFGEICLEEEAESLESPSTSQQSEFRAVQSHERESEEDKEVDSHSIMIVEVRETPATNISKVEQLPCPSQLSRNPPWKMDLQALGVFYKIKRLKQQLLMLERLIGKQESGHDADSSNERLLGAKNMLALISILNKQVGRYHSLQERTDDLCKRKHDKDLNATQGDSNLLRTKELEVFLEETFQLQRYMVATGQKMMEIQSKVANGFLGAAEQVDKFINIDMKRFCDGLRTLFRDVQGGLEVRIARIIGDLEGTLARDGMIHLR</sequence>
<accession>A0ACB9MRW0</accession>
<evidence type="ECO:0000313" key="1">
    <source>
        <dbReference type="EMBL" id="KAI4325010.1"/>
    </source>
</evidence>
<dbReference type="EMBL" id="CM042888">
    <property type="protein sequence ID" value="KAI4325010.1"/>
    <property type="molecule type" value="Genomic_DNA"/>
</dbReference>